<comment type="caution">
    <text evidence="2">The sequence shown here is derived from an EMBL/GenBank/DDBJ whole genome shotgun (WGS) entry which is preliminary data.</text>
</comment>
<keyword evidence="1" id="KW-0812">Transmembrane</keyword>
<organism evidence="2 3">
    <name type="scientific">Salinibacter ruber</name>
    <dbReference type="NCBI Taxonomy" id="146919"/>
    <lineage>
        <taxon>Bacteria</taxon>
        <taxon>Pseudomonadati</taxon>
        <taxon>Rhodothermota</taxon>
        <taxon>Rhodothermia</taxon>
        <taxon>Rhodothermales</taxon>
        <taxon>Salinibacteraceae</taxon>
        <taxon>Salinibacter</taxon>
    </lineage>
</organism>
<evidence type="ECO:0000256" key="1">
    <source>
        <dbReference type="SAM" id="Phobius"/>
    </source>
</evidence>
<keyword evidence="1" id="KW-1133">Transmembrane helix</keyword>
<keyword evidence="1" id="KW-0472">Membrane</keyword>
<reference evidence="2" key="1">
    <citation type="submission" date="2022-08" db="EMBL/GenBank/DDBJ databases">
        <title>Genomic Encyclopedia of Type Strains, Phase V (KMG-V): Genome sequencing to study the core and pangenomes of soil and plant-associated prokaryotes.</title>
        <authorList>
            <person name="Whitman W."/>
        </authorList>
    </citation>
    <scope>NUCLEOTIDE SEQUENCE</scope>
    <source>
        <strain evidence="2">SP3049</strain>
    </source>
</reference>
<feature type="transmembrane region" description="Helical" evidence="1">
    <location>
        <begin position="6"/>
        <end position="23"/>
    </location>
</feature>
<feature type="transmembrane region" description="Helical" evidence="1">
    <location>
        <begin position="65"/>
        <end position="86"/>
    </location>
</feature>
<evidence type="ECO:0000313" key="3">
    <source>
        <dbReference type="Proteomes" id="UP001155057"/>
    </source>
</evidence>
<name>A0A9X2QB95_9BACT</name>
<dbReference type="Proteomes" id="UP001155057">
    <property type="component" value="Unassembled WGS sequence"/>
</dbReference>
<proteinExistence type="predicted"/>
<feature type="transmembrane region" description="Helical" evidence="1">
    <location>
        <begin position="35"/>
        <end position="59"/>
    </location>
</feature>
<dbReference type="AlphaFoldDB" id="A0A9X2QB95"/>
<protein>
    <submittedName>
        <fullName evidence="2">Uncharacterized protein</fullName>
    </submittedName>
</protein>
<dbReference type="EMBL" id="JANUAE010000004">
    <property type="protein sequence ID" value="MCS3709822.1"/>
    <property type="molecule type" value="Genomic_DNA"/>
</dbReference>
<sequence>MLDAIMLLPGLLVVPMVCQMLPRPRRRRNDSRPRVLSVAFSAGAVALGGACIINGIGAMGTVPSGGAILLLGGSLLAAGVPAVEWVEWTEERRWP</sequence>
<evidence type="ECO:0000313" key="2">
    <source>
        <dbReference type="EMBL" id="MCS3709822.1"/>
    </source>
</evidence>
<gene>
    <name evidence="2" type="ORF">GGP61_001426</name>
</gene>
<accession>A0A9X2QB95</accession>